<evidence type="ECO:0000313" key="6">
    <source>
        <dbReference type="Proteomes" id="UP000247892"/>
    </source>
</evidence>
<dbReference type="AlphaFoldDB" id="A0A318LGY7"/>
<dbReference type="OrthoDB" id="355459at2"/>
<gene>
    <name evidence="5" type="ORF">BA062_35470</name>
</gene>
<comment type="similarity">
    <text evidence="1">Belongs to the FldB/FldC dehydratase alpha/beta subunit family.</text>
</comment>
<dbReference type="Gene3D" id="1.20.1270.370">
    <property type="match status" value="1"/>
</dbReference>
<dbReference type="Gene3D" id="3.40.50.11900">
    <property type="match status" value="1"/>
</dbReference>
<evidence type="ECO:0000256" key="3">
    <source>
        <dbReference type="ARBA" id="ARBA00023004"/>
    </source>
</evidence>
<dbReference type="PANTHER" id="PTHR30548">
    <property type="entry name" value="2-HYDROXYGLUTARYL-COA DEHYDRATASE, D-COMPONENT-RELATED"/>
    <property type="match status" value="1"/>
</dbReference>
<proteinExistence type="inferred from homology"/>
<dbReference type="PANTHER" id="PTHR30548:SF5">
    <property type="entry name" value="SUBUNIT OF OXYGEN-SENSITIVE 2-HYDROXYISOCAPROYL-COA DEHYDRATASE"/>
    <property type="match status" value="1"/>
</dbReference>
<dbReference type="GO" id="GO:0051536">
    <property type="term" value="F:iron-sulfur cluster binding"/>
    <property type="evidence" value="ECO:0007669"/>
    <property type="project" value="UniProtKB-KW"/>
</dbReference>
<name>A0A318LGY7_9PSEU</name>
<dbReference type="InterPro" id="IPR010327">
    <property type="entry name" value="FldB/FldC_alpha/beta"/>
</dbReference>
<dbReference type="GO" id="GO:0046872">
    <property type="term" value="F:metal ion binding"/>
    <property type="evidence" value="ECO:0007669"/>
    <property type="project" value="UniProtKB-KW"/>
</dbReference>
<evidence type="ECO:0000256" key="4">
    <source>
        <dbReference type="ARBA" id="ARBA00023014"/>
    </source>
</evidence>
<comment type="caution">
    <text evidence="5">The sequence shown here is derived from an EMBL/GenBank/DDBJ whole genome shotgun (WGS) entry which is preliminary data.</text>
</comment>
<keyword evidence="2" id="KW-0479">Metal-binding</keyword>
<evidence type="ECO:0000313" key="5">
    <source>
        <dbReference type="EMBL" id="PXY18416.1"/>
    </source>
</evidence>
<dbReference type="Pfam" id="PF06050">
    <property type="entry name" value="HGD-D"/>
    <property type="match status" value="1"/>
</dbReference>
<keyword evidence="6" id="KW-1185">Reference proteome</keyword>
<dbReference type="Gene3D" id="3.40.50.11890">
    <property type="match status" value="1"/>
</dbReference>
<accession>A0A318LGY7</accession>
<keyword evidence="3" id="KW-0408">Iron</keyword>
<dbReference type="RefSeq" id="WP_110343626.1">
    <property type="nucleotide sequence ID" value="NZ_MASU01000021.1"/>
</dbReference>
<dbReference type="EMBL" id="MASU01000021">
    <property type="protein sequence ID" value="PXY18416.1"/>
    <property type="molecule type" value="Genomic_DNA"/>
</dbReference>
<reference evidence="5 6" key="1">
    <citation type="submission" date="2016-07" db="EMBL/GenBank/DDBJ databases">
        <title>Draft genome sequence of Prauserella sp. YIM 121212, isolated from alkaline soil.</title>
        <authorList>
            <person name="Ruckert C."/>
            <person name="Albersmeier A."/>
            <person name="Jiang C.-L."/>
            <person name="Jiang Y."/>
            <person name="Kalinowski J."/>
            <person name="Schneider O."/>
            <person name="Winkler A."/>
            <person name="Zotchev S.B."/>
        </authorList>
    </citation>
    <scope>NUCLEOTIDE SEQUENCE [LARGE SCALE GENOMIC DNA]</scope>
    <source>
        <strain evidence="5 6">YIM 121212</strain>
    </source>
</reference>
<organism evidence="5 6">
    <name type="scientific">Prauserella flavalba</name>
    <dbReference type="NCBI Taxonomy" id="1477506"/>
    <lineage>
        <taxon>Bacteria</taxon>
        <taxon>Bacillati</taxon>
        <taxon>Actinomycetota</taxon>
        <taxon>Actinomycetes</taxon>
        <taxon>Pseudonocardiales</taxon>
        <taxon>Pseudonocardiaceae</taxon>
        <taxon>Prauserella</taxon>
    </lineage>
</organism>
<protein>
    <submittedName>
        <fullName evidence="5">Benzoyl-CoA reductase</fullName>
    </submittedName>
</protein>
<evidence type="ECO:0000256" key="1">
    <source>
        <dbReference type="ARBA" id="ARBA00005806"/>
    </source>
</evidence>
<sequence>MEHTAVSPLAAMSRAAEDPTGYVEQWKARTGGRAIAAFPMNFPAEIAHAAGLLPVIVQEDRNPITLGNNLLSEFNCGYSRNLADQAATGRLDAYDGFFMADHCIQLIGAADVIRELTAGRRFYFGQLISSMNDPWTTDQARLTMTDFVDELSSFAGVQITDERLRESIKTYNRGRRLLRALYEQRRSGDSRFTSGELQTMVKSSMVMQREEHNALLEELVAQSSAAPRDDRVRVHLSGHFCHAPKPELLEVIEESGGIVVDDDLFHGARYISTDADESGSPVDALVGQYLDRNVNIPCPTRAQSDVDWDTYLLNAVHSSGAEVVISLLVKYCEPHMLYLPELRKALEAKGIPHLLLETEHEGMPLETMRTRIEAMFEQAKRSRTLTRVPTA</sequence>
<evidence type="ECO:0000256" key="2">
    <source>
        <dbReference type="ARBA" id="ARBA00022723"/>
    </source>
</evidence>
<keyword evidence="4" id="KW-0411">Iron-sulfur</keyword>
<dbReference type="Proteomes" id="UP000247892">
    <property type="component" value="Unassembled WGS sequence"/>
</dbReference>
<dbReference type="GO" id="GO:0016836">
    <property type="term" value="F:hydro-lyase activity"/>
    <property type="evidence" value="ECO:0007669"/>
    <property type="project" value="UniProtKB-ARBA"/>
</dbReference>